<dbReference type="OrthoDB" id="6078042at2759"/>
<feature type="region of interest" description="Disordered" evidence="1">
    <location>
        <begin position="1"/>
        <end position="70"/>
    </location>
</feature>
<dbReference type="InterPro" id="IPR035897">
    <property type="entry name" value="Toll_tir_struct_dom_sf"/>
</dbReference>
<evidence type="ECO:0000256" key="1">
    <source>
        <dbReference type="SAM" id="MobiDB-lite"/>
    </source>
</evidence>
<dbReference type="SUPFAM" id="SSF47769">
    <property type="entry name" value="SAM/Pointed domain"/>
    <property type="match status" value="1"/>
</dbReference>
<dbReference type="KEGG" id="spu:762820"/>
<dbReference type="Gene3D" id="3.40.50.10140">
    <property type="entry name" value="Toll/interleukin-1 receptor homology (TIR) domain"/>
    <property type="match status" value="2"/>
</dbReference>
<organism evidence="3 4">
    <name type="scientific">Strongylocentrotus purpuratus</name>
    <name type="common">Purple sea urchin</name>
    <dbReference type="NCBI Taxonomy" id="7668"/>
    <lineage>
        <taxon>Eukaryota</taxon>
        <taxon>Metazoa</taxon>
        <taxon>Echinodermata</taxon>
        <taxon>Eleutherozoa</taxon>
        <taxon>Echinozoa</taxon>
        <taxon>Echinoidea</taxon>
        <taxon>Euechinoidea</taxon>
        <taxon>Echinacea</taxon>
        <taxon>Camarodonta</taxon>
        <taxon>Echinidea</taxon>
        <taxon>Strongylocentrotidae</taxon>
        <taxon>Strongylocentrotus</taxon>
    </lineage>
</organism>
<reference evidence="4" key="1">
    <citation type="submission" date="2015-02" db="EMBL/GenBank/DDBJ databases">
        <title>Genome sequencing for Strongylocentrotus purpuratus.</title>
        <authorList>
            <person name="Murali S."/>
            <person name="Liu Y."/>
            <person name="Vee V."/>
            <person name="English A."/>
            <person name="Wang M."/>
            <person name="Skinner E."/>
            <person name="Han Y."/>
            <person name="Muzny D.M."/>
            <person name="Worley K.C."/>
            <person name="Gibbs R.A."/>
        </authorList>
    </citation>
    <scope>NUCLEOTIDE SEQUENCE</scope>
</reference>
<keyword evidence="4" id="KW-1185">Reference proteome</keyword>
<accession>A0A7M7G486</accession>
<feature type="region of interest" description="Disordered" evidence="1">
    <location>
        <begin position="545"/>
        <end position="579"/>
    </location>
</feature>
<dbReference type="SMART" id="SM00454">
    <property type="entry name" value="SAM"/>
    <property type="match status" value="1"/>
</dbReference>
<dbReference type="PANTHER" id="PTHR47508:SF2">
    <property type="entry name" value="TIR DOMAIN-CONTAINING PROTEIN"/>
    <property type="match status" value="1"/>
</dbReference>
<dbReference type="PROSITE" id="PS50105">
    <property type="entry name" value="SAM_DOMAIN"/>
    <property type="match status" value="1"/>
</dbReference>
<dbReference type="Gene3D" id="1.10.150.50">
    <property type="entry name" value="Transcription Factor, Ets-1"/>
    <property type="match status" value="1"/>
</dbReference>
<dbReference type="PANTHER" id="PTHR47508">
    <property type="entry name" value="SAM DOMAIN-CONTAINING PROTEIN-RELATED"/>
    <property type="match status" value="1"/>
</dbReference>
<dbReference type="AlphaFoldDB" id="A0A7M7G486"/>
<feature type="domain" description="SAM" evidence="2">
    <location>
        <begin position="250"/>
        <end position="315"/>
    </location>
</feature>
<dbReference type="CDD" id="cd09487">
    <property type="entry name" value="SAM_superfamily"/>
    <property type="match status" value="1"/>
</dbReference>
<dbReference type="Proteomes" id="UP000007110">
    <property type="component" value="Unassembled WGS sequence"/>
</dbReference>
<sequence length="677" mass="76717">MSGEEKEMEVDNAPVSKEGLPRGEEEVLGSGSKDIVMDQTNVHSGGDHGAPVEIKVAKKSPKKSKGESKNSVKKVKKGIFISYSPDGGFLERLFVCSAVKQFKENNLDEDIWFDKDEHNTDSPAWFAHRMEAVEKCRAAVCFLTECYFQCPVSIYELRCLLERQNSSNPPKVFAVLCESMDIPKQYRSLLRDLVNLSNKSSTSIAERASRVIGSLMLKLEPYISINAPYTPATHNGEFTKEYKDKKLCRWSSNDLQSWLHDLGIKEFYCQSFAEMDIDGFLLMSLMDQDMQERLGVDSRVVRRKILQHIVAILEKEHKLGDNWHLRARTQRPKADTIYIIYDPADVKLAHNLKQDLKRKSLTVTSHEKLGSSRDEFLQINGPTLAAAKHILVLMTDASSVSPFVFHEVLFADWLGKNLVTAMFKNSWDKLRPALKAVLGECSAIDFETKMYTEAMDILEHQIKPLKRVPGVVLEQSYLNRMMEGLKPLQVLGTTSHLSWNASSNVIEPRVFISYQWDAHNKVQDIKRILESNGIPCWAESIPTMSQDTRGSSGGSHRTVGSGQQSSGSHNPLATHESAQDHIHRNMRSSAIIVSCITSRYLQSDNCVKDLILADSLRRPIIPVMLRFVPWPPDCGMSAVKKILARTNPVDFSNEKLYKQNFHLLLERVRKHLQNIRM</sequence>
<dbReference type="Pfam" id="PF07647">
    <property type="entry name" value="SAM_2"/>
    <property type="match status" value="1"/>
</dbReference>
<feature type="compositionally biased region" description="Polar residues" evidence="1">
    <location>
        <begin position="545"/>
        <end position="571"/>
    </location>
</feature>
<dbReference type="GeneID" id="762820"/>
<dbReference type="EnsemblMetazoa" id="XM_001198589">
    <property type="protein sequence ID" value="XP_001198589"/>
    <property type="gene ID" value="LOC762820"/>
</dbReference>
<dbReference type="RefSeq" id="XP_001198589.3">
    <property type="nucleotide sequence ID" value="XM_001198589.4"/>
</dbReference>
<dbReference type="InterPro" id="IPR001660">
    <property type="entry name" value="SAM"/>
</dbReference>
<evidence type="ECO:0000313" key="3">
    <source>
        <dbReference type="EnsemblMetazoa" id="XP_001198589"/>
    </source>
</evidence>
<dbReference type="InParanoid" id="A0A7M7G486"/>
<dbReference type="InterPro" id="IPR013761">
    <property type="entry name" value="SAM/pointed_sf"/>
</dbReference>
<dbReference type="OMA" id="QSDNCVK"/>
<name>A0A7M7G486_STRPU</name>
<evidence type="ECO:0000313" key="4">
    <source>
        <dbReference type="Proteomes" id="UP000007110"/>
    </source>
</evidence>
<proteinExistence type="predicted"/>
<feature type="compositionally biased region" description="Acidic residues" evidence="1">
    <location>
        <begin position="1"/>
        <end position="10"/>
    </location>
</feature>
<reference evidence="3" key="2">
    <citation type="submission" date="2021-01" db="UniProtKB">
        <authorList>
            <consortium name="EnsemblMetazoa"/>
        </authorList>
    </citation>
    <scope>IDENTIFICATION</scope>
</reference>
<protein>
    <recommendedName>
        <fullName evidence="2">SAM domain-containing protein</fullName>
    </recommendedName>
</protein>
<dbReference type="SUPFAM" id="SSF52200">
    <property type="entry name" value="Toll/Interleukin receptor TIR domain"/>
    <property type="match status" value="2"/>
</dbReference>
<evidence type="ECO:0000259" key="2">
    <source>
        <dbReference type="PROSITE" id="PS50105"/>
    </source>
</evidence>